<dbReference type="NCBIfam" id="TIGR00231">
    <property type="entry name" value="small_GTP"/>
    <property type="match status" value="1"/>
</dbReference>
<dbReference type="Pfam" id="PF00071">
    <property type="entry name" value="Ras"/>
    <property type="match status" value="1"/>
</dbReference>
<evidence type="ECO:0000313" key="6">
    <source>
        <dbReference type="EMBL" id="KAF9780279.1"/>
    </source>
</evidence>
<dbReference type="PRINTS" id="PR00449">
    <property type="entry name" value="RASTRNSFRMNG"/>
</dbReference>
<dbReference type="InterPro" id="IPR027417">
    <property type="entry name" value="P-loop_NTPase"/>
</dbReference>
<dbReference type="SUPFAM" id="SSF52540">
    <property type="entry name" value="P-loop containing nucleoside triphosphate hydrolases"/>
    <property type="match status" value="1"/>
</dbReference>
<accession>A0A9P6H8B6</accession>
<dbReference type="PANTHER" id="PTHR47981">
    <property type="entry name" value="RAB FAMILY"/>
    <property type="match status" value="1"/>
</dbReference>
<evidence type="ECO:0000256" key="4">
    <source>
        <dbReference type="ARBA" id="ARBA00023289"/>
    </source>
</evidence>
<evidence type="ECO:0000256" key="1">
    <source>
        <dbReference type="ARBA" id="ARBA00006270"/>
    </source>
</evidence>
<dbReference type="Gene3D" id="3.40.50.300">
    <property type="entry name" value="P-loop containing nucleotide triphosphate hydrolases"/>
    <property type="match status" value="1"/>
</dbReference>
<dbReference type="PANTHER" id="PTHR47981:SF20">
    <property type="entry name" value="RAS-RELATED PROTEIN RAB-7A"/>
    <property type="match status" value="1"/>
</dbReference>
<comment type="caution">
    <text evidence="6">The sequence shown here is derived from an EMBL/GenBank/DDBJ whole genome shotgun (WGS) entry which is preliminary data.</text>
</comment>
<feature type="compositionally biased region" description="Polar residues" evidence="5">
    <location>
        <begin position="255"/>
        <end position="265"/>
    </location>
</feature>
<keyword evidence="4" id="KW-0449">Lipoprotein</keyword>
<dbReference type="GO" id="GO:0005525">
    <property type="term" value="F:GTP binding"/>
    <property type="evidence" value="ECO:0007669"/>
    <property type="project" value="UniProtKB-KW"/>
</dbReference>
<keyword evidence="3" id="KW-0342">GTP-binding</keyword>
<reference evidence="6" key="1">
    <citation type="journal article" date="2020" name="Nat. Commun.">
        <title>Large-scale genome sequencing of mycorrhizal fungi provides insights into the early evolution of symbiotic traits.</title>
        <authorList>
            <person name="Miyauchi S."/>
            <person name="Kiss E."/>
            <person name="Kuo A."/>
            <person name="Drula E."/>
            <person name="Kohler A."/>
            <person name="Sanchez-Garcia M."/>
            <person name="Morin E."/>
            <person name="Andreopoulos B."/>
            <person name="Barry K.W."/>
            <person name="Bonito G."/>
            <person name="Buee M."/>
            <person name="Carver A."/>
            <person name="Chen C."/>
            <person name="Cichocki N."/>
            <person name="Clum A."/>
            <person name="Culley D."/>
            <person name="Crous P.W."/>
            <person name="Fauchery L."/>
            <person name="Girlanda M."/>
            <person name="Hayes R.D."/>
            <person name="Keri Z."/>
            <person name="LaButti K."/>
            <person name="Lipzen A."/>
            <person name="Lombard V."/>
            <person name="Magnuson J."/>
            <person name="Maillard F."/>
            <person name="Murat C."/>
            <person name="Nolan M."/>
            <person name="Ohm R.A."/>
            <person name="Pangilinan J."/>
            <person name="Pereira M.F."/>
            <person name="Perotto S."/>
            <person name="Peter M."/>
            <person name="Pfister S."/>
            <person name="Riley R."/>
            <person name="Sitrit Y."/>
            <person name="Stielow J.B."/>
            <person name="Szollosi G."/>
            <person name="Zifcakova L."/>
            <person name="Stursova M."/>
            <person name="Spatafora J.W."/>
            <person name="Tedersoo L."/>
            <person name="Vaario L.M."/>
            <person name="Yamada A."/>
            <person name="Yan M."/>
            <person name="Wang P."/>
            <person name="Xu J."/>
            <person name="Bruns T."/>
            <person name="Baldrian P."/>
            <person name="Vilgalys R."/>
            <person name="Dunand C."/>
            <person name="Henrissat B."/>
            <person name="Grigoriev I.V."/>
            <person name="Hibbett D."/>
            <person name="Nagy L.G."/>
            <person name="Martin F.M."/>
        </authorList>
    </citation>
    <scope>NUCLEOTIDE SEQUENCE</scope>
    <source>
        <strain evidence="6">UH-Tt-Lm1</strain>
    </source>
</reference>
<feature type="compositionally biased region" description="Low complexity" evidence="5">
    <location>
        <begin position="272"/>
        <end position="285"/>
    </location>
</feature>
<feature type="compositionally biased region" description="Low complexity" evidence="5">
    <location>
        <begin position="240"/>
        <end position="250"/>
    </location>
</feature>
<keyword evidence="7" id="KW-1185">Reference proteome</keyword>
<feature type="compositionally biased region" description="Basic residues" evidence="5">
    <location>
        <begin position="193"/>
        <end position="205"/>
    </location>
</feature>
<dbReference type="AlphaFoldDB" id="A0A9P6H8B6"/>
<sequence>MRTVKLVVIGSSGVGKTSLRSQYISGRFTTGYRATIGADFITKTLPHHSNPQETITLQIWDTAGQERFSSLSSAFFRGADAVMLMYDVNEPETLEALTKWWNEFKDRAPLRDEDVAEFCCVVVGNKMDLVPPGEFPAVMEADALRFVEGLCPPEGLGVNGAPASPWQPPPVLDGDLVPESLRSGSIEISDHRTRQHPSTRGHSGVRSRSLLRGGTASSTRTALSIYHTPSSSLFEHYESARTSPTPASRSPSPPQNVRLSPTSGNWIKRKASSSSSTSSTPTITPRNFPLQRARTNSNPLPSISQQQDQADSTPVPDHIDPGSPRSANLERKPRLFFTSAKTGDGVSDVFEYVAKRAVLRWEYQENIEARTMHMQESTSGTVRLGIANSQNGLSGLHLKPSRIRSCCSS</sequence>
<feature type="compositionally biased region" description="Polar residues" evidence="5">
    <location>
        <begin position="293"/>
        <end position="312"/>
    </location>
</feature>
<dbReference type="InterPro" id="IPR001806">
    <property type="entry name" value="Small_GTPase"/>
</dbReference>
<name>A0A9P6H8B6_9AGAM</name>
<comment type="similarity">
    <text evidence="1">Belongs to the small GTPase superfamily. Rab family.</text>
</comment>
<dbReference type="GO" id="GO:0032889">
    <property type="term" value="P:regulation of vacuole fusion, non-autophagic"/>
    <property type="evidence" value="ECO:0007669"/>
    <property type="project" value="TreeGrafter"/>
</dbReference>
<dbReference type="SMART" id="SM00173">
    <property type="entry name" value="RAS"/>
    <property type="match status" value="1"/>
</dbReference>
<gene>
    <name evidence="6" type="ORF">BJ322DRAFT_1129490</name>
</gene>
<keyword evidence="2" id="KW-0547">Nucleotide-binding</keyword>
<protein>
    <submittedName>
        <fullName evidence="6">Ras-domain-containing protein</fullName>
    </submittedName>
</protein>
<dbReference type="Proteomes" id="UP000736335">
    <property type="component" value="Unassembled WGS sequence"/>
</dbReference>
<dbReference type="InterPro" id="IPR005225">
    <property type="entry name" value="Small_GTP-bd"/>
</dbReference>
<evidence type="ECO:0000256" key="3">
    <source>
        <dbReference type="ARBA" id="ARBA00023134"/>
    </source>
</evidence>
<dbReference type="GO" id="GO:0000329">
    <property type="term" value="C:fungal-type vacuole membrane"/>
    <property type="evidence" value="ECO:0007669"/>
    <property type="project" value="TreeGrafter"/>
</dbReference>
<proteinExistence type="inferred from homology"/>
<organism evidence="6 7">
    <name type="scientific">Thelephora terrestris</name>
    <dbReference type="NCBI Taxonomy" id="56493"/>
    <lineage>
        <taxon>Eukaryota</taxon>
        <taxon>Fungi</taxon>
        <taxon>Dikarya</taxon>
        <taxon>Basidiomycota</taxon>
        <taxon>Agaricomycotina</taxon>
        <taxon>Agaricomycetes</taxon>
        <taxon>Thelephorales</taxon>
        <taxon>Thelephoraceae</taxon>
        <taxon>Thelephora</taxon>
    </lineage>
</organism>
<feature type="region of interest" description="Disordered" evidence="5">
    <location>
        <begin position="235"/>
        <end position="332"/>
    </location>
</feature>
<dbReference type="PROSITE" id="PS51419">
    <property type="entry name" value="RAB"/>
    <property type="match status" value="1"/>
</dbReference>
<dbReference type="PROSITE" id="PS51421">
    <property type="entry name" value="RAS"/>
    <property type="match status" value="1"/>
</dbReference>
<dbReference type="EMBL" id="WIUZ02000017">
    <property type="protein sequence ID" value="KAF9780279.1"/>
    <property type="molecule type" value="Genomic_DNA"/>
</dbReference>
<reference evidence="6" key="2">
    <citation type="submission" date="2020-11" db="EMBL/GenBank/DDBJ databases">
        <authorList>
            <consortium name="DOE Joint Genome Institute"/>
            <person name="Kuo A."/>
            <person name="Miyauchi S."/>
            <person name="Kiss E."/>
            <person name="Drula E."/>
            <person name="Kohler A."/>
            <person name="Sanchez-Garcia M."/>
            <person name="Andreopoulos B."/>
            <person name="Barry K.W."/>
            <person name="Bonito G."/>
            <person name="Buee M."/>
            <person name="Carver A."/>
            <person name="Chen C."/>
            <person name="Cichocki N."/>
            <person name="Clum A."/>
            <person name="Culley D."/>
            <person name="Crous P.W."/>
            <person name="Fauchery L."/>
            <person name="Girlanda M."/>
            <person name="Hayes R."/>
            <person name="Keri Z."/>
            <person name="Labutti K."/>
            <person name="Lipzen A."/>
            <person name="Lombard V."/>
            <person name="Magnuson J."/>
            <person name="Maillard F."/>
            <person name="Morin E."/>
            <person name="Murat C."/>
            <person name="Nolan M."/>
            <person name="Ohm R."/>
            <person name="Pangilinan J."/>
            <person name="Pereira M."/>
            <person name="Perotto S."/>
            <person name="Peter M."/>
            <person name="Riley R."/>
            <person name="Sitrit Y."/>
            <person name="Stielow B."/>
            <person name="Szollosi G."/>
            <person name="Zifcakova L."/>
            <person name="Stursova M."/>
            <person name="Spatafora J.W."/>
            <person name="Tedersoo L."/>
            <person name="Vaario L.-M."/>
            <person name="Yamada A."/>
            <person name="Yan M."/>
            <person name="Wang P."/>
            <person name="Xu J."/>
            <person name="Bruns T."/>
            <person name="Baldrian P."/>
            <person name="Vilgalys R."/>
            <person name="Henrissat B."/>
            <person name="Grigoriev I.V."/>
            <person name="Hibbett D."/>
            <person name="Nagy L.G."/>
            <person name="Martin F.M."/>
        </authorList>
    </citation>
    <scope>NUCLEOTIDE SEQUENCE</scope>
    <source>
        <strain evidence="6">UH-Tt-Lm1</strain>
    </source>
</reference>
<dbReference type="OrthoDB" id="9989112at2759"/>
<feature type="region of interest" description="Disordered" evidence="5">
    <location>
        <begin position="158"/>
        <end position="223"/>
    </location>
</feature>
<dbReference type="FunFam" id="3.40.50.300:FF:001447">
    <property type="entry name" value="Ras-related protein Rab-1B"/>
    <property type="match status" value="1"/>
</dbReference>
<evidence type="ECO:0000313" key="7">
    <source>
        <dbReference type="Proteomes" id="UP000736335"/>
    </source>
</evidence>
<dbReference type="GO" id="GO:0003924">
    <property type="term" value="F:GTPase activity"/>
    <property type="evidence" value="ECO:0007669"/>
    <property type="project" value="InterPro"/>
</dbReference>
<evidence type="ECO:0000256" key="2">
    <source>
        <dbReference type="ARBA" id="ARBA00022741"/>
    </source>
</evidence>
<dbReference type="GO" id="GO:0005770">
    <property type="term" value="C:late endosome"/>
    <property type="evidence" value="ECO:0007669"/>
    <property type="project" value="TreeGrafter"/>
</dbReference>
<dbReference type="SMART" id="SM00174">
    <property type="entry name" value="RHO"/>
    <property type="match status" value="1"/>
</dbReference>
<evidence type="ECO:0000256" key="5">
    <source>
        <dbReference type="SAM" id="MobiDB-lite"/>
    </source>
</evidence>
<keyword evidence="4" id="KW-0636">Prenylation</keyword>
<dbReference type="SMART" id="SM00175">
    <property type="entry name" value="RAB"/>
    <property type="match status" value="1"/>
</dbReference>